<feature type="compositionally biased region" description="Basic and acidic residues" evidence="6">
    <location>
        <begin position="1678"/>
        <end position="1691"/>
    </location>
</feature>
<feature type="compositionally biased region" description="Low complexity" evidence="6">
    <location>
        <begin position="2133"/>
        <end position="2142"/>
    </location>
</feature>
<feature type="region of interest" description="Disordered" evidence="6">
    <location>
        <begin position="1227"/>
        <end position="1274"/>
    </location>
</feature>
<feature type="compositionally biased region" description="Gly residues" evidence="6">
    <location>
        <begin position="276"/>
        <end position="293"/>
    </location>
</feature>
<feature type="region of interest" description="Disordered" evidence="6">
    <location>
        <begin position="425"/>
        <end position="468"/>
    </location>
</feature>
<feature type="compositionally biased region" description="Polar residues" evidence="6">
    <location>
        <begin position="787"/>
        <end position="797"/>
    </location>
</feature>
<dbReference type="InterPro" id="IPR001471">
    <property type="entry name" value="AP2/ERF_dom"/>
</dbReference>
<comment type="subcellular location">
    <subcellularLocation>
        <location evidence="1">Nucleus</location>
    </subcellularLocation>
</comment>
<evidence type="ECO:0000256" key="6">
    <source>
        <dbReference type="SAM" id="MobiDB-lite"/>
    </source>
</evidence>
<feature type="compositionally biased region" description="Low complexity" evidence="6">
    <location>
        <begin position="1816"/>
        <end position="1825"/>
    </location>
</feature>
<feature type="compositionally biased region" description="Low complexity" evidence="6">
    <location>
        <begin position="1988"/>
        <end position="2006"/>
    </location>
</feature>
<reference evidence="8 9" key="2">
    <citation type="submission" date="2013-05" db="EMBL/GenBank/DDBJ databases">
        <authorList>
            <person name="Sibley D."/>
            <person name="Venepally P."/>
            <person name="Karamycheva S."/>
            <person name="Hadjithomas M."/>
            <person name="Khan A."/>
            <person name="Brunk B."/>
            <person name="Roos D."/>
            <person name="Caler E."/>
            <person name="Lorenzi H."/>
        </authorList>
    </citation>
    <scope>NUCLEOTIDE SEQUENCE [LARGE SCALE GENOMIC DNA]</scope>
    <source>
        <strain evidence="8 9">GT1</strain>
    </source>
</reference>
<keyword evidence="4" id="KW-0804">Transcription</keyword>
<dbReference type="VEuPathDB" id="ToxoDB:TGGT1_233120"/>
<evidence type="ECO:0000256" key="2">
    <source>
        <dbReference type="ARBA" id="ARBA00023015"/>
    </source>
</evidence>
<dbReference type="GO" id="GO:0005634">
    <property type="term" value="C:nucleus"/>
    <property type="evidence" value="ECO:0007669"/>
    <property type="project" value="UniProtKB-SubCell"/>
</dbReference>
<feature type="region of interest" description="Disordered" evidence="6">
    <location>
        <begin position="2185"/>
        <end position="2209"/>
    </location>
</feature>
<feature type="compositionally biased region" description="Basic and acidic residues" evidence="6">
    <location>
        <begin position="15"/>
        <end position="31"/>
    </location>
</feature>
<feature type="region of interest" description="Disordered" evidence="6">
    <location>
        <begin position="929"/>
        <end position="948"/>
    </location>
</feature>
<keyword evidence="5" id="KW-0539">Nucleus</keyword>
<feature type="region of interest" description="Disordered" evidence="6">
    <location>
        <begin position="1035"/>
        <end position="1078"/>
    </location>
</feature>
<dbReference type="Proteomes" id="UP000005641">
    <property type="component" value="Unassembled WGS sequence"/>
</dbReference>
<feature type="compositionally biased region" description="Low complexity" evidence="6">
    <location>
        <begin position="590"/>
        <end position="602"/>
    </location>
</feature>
<feature type="compositionally biased region" description="Low complexity" evidence="6">
    <location>
        <begin position="1938"/>
        <end position="1964"/>
    </location>
</feature>
<keyword evidence="3" id="KW-0238">DNA-binding</keyword>
<feature type="compositionally biased region" description="Basic and acidic residues" evidence="6">
    <location>
        <begin position="1848"/>
        <end position="1858"/>
    </location>
</feature>
<feature type="domain" description="AP2/ERF" evidence="7">
    <location>
        <begin position="342"/>
        <end position="388"/>
    </location>
</feature>
<feature type="compositionally biased region" description="Low complexity" evidence="6">
    <location>
        <begin position="2275"/>
        <end position="2300"/>
    </location>
</feature>
<protein>
    <submittedName>
        <fullName evidence="8">AP2 domain transcription factor AP2VIII-2</fullName>
    </submittedName>
</protein>
<feature type="compositionally biased region" description="Low complexity" evidence="6">
    <location>
        <begin position="1"/>
        <end position="13"/>
    </location>
</feature>
<feature type="compositionally biased region" description="Low complexity" evidence="6">
    <location>
        <begin position="1695"/>
        <end position="1710"/>
    </location>
</feature>
<evidence type="ECO:0000313" key="8">
    <source>
        <dbReference type="EMBL" id="EPR64405.1"/>
    </source>
</evidence>
<feature type="region of interest" description="Disordered" evidence="6">
    <location>
        <begin position="1"/>
        <end position="98"/>
    </location>
</feature>
<dbReference type="Gene3D" id="1.20.5.2050">
    <property type="match status" value="5"/>
</dbReference>
<feature type="compositionally biased region" description="Basic and acidic residues" evidence="6">
    <location>
        <begin position="438"/>
        <end position="451"/>
    </location>
</feature>
<feature type="region of interest" description="Disordered" evidence="6">
    <location>
        <begin position="1806"/>
        <end position="1877"/>
    </location>
</feature>
<sequence length="2503" mass="256662">MEPSSPAAAPCASMKPERDSSPPRAVVKADPDCSVPAGSSPATFGAASPRRASLPTEPAAPAASSTSESSETVATPAGPAAEGAGPCGAPETAGAGHAQAGEGSTLLVARSTCLSILNALSLCCPEWKKKDNFRSFYFHFAQISQAADRAFLDVYLTIVFDKVIRSLPPQPCPPPMPLVVKALRELPQSDVDEITAELDALRLSSAAAAAQAAVTSGAGLGFEASSLSLTTLAEERPSQAPTAFSPKQKEEAGRLASPRRAAAPGDSQATLSTPRGRGGSRGGLGRGGSGGRSQRGASHAGAADETVSGLELDDPPEGAASANGPAGSGGATPQALRRLVGGISFNRSGNAWVASWVTRADFKHRYKYFKTADFGYEQARLLAIRFRQHKLLSGDAVVEASELQQRLPHGLHTGAFAPYGSPAVAAEAENPEASEAVESERGEDGGERGEDGVEGGAAGGLRASSGLGTLGLESRGLEASRPRGGANFRATEPSPMEGVYYREGGSGGSSSASWQCRWSVGGKKYSKTFAVSKYGPEKARELAIRFRLQQAEALLAQGHETYNRSLEMVISEGDQNPVVFERDSGAADQAGTRAAGPARATPVALSWSDSGGPDEGGEGTLSDGNLCGRRGLGTRPASQGGGCAAEEPQPGAGDRAGAWQAGVKFDEATNSWKAWWRQSGGRAVFKAYPIARYGEAVAREKAETAMRAKALELQVMGGDVPRAVAVEARDSTRAFASGRGRGRGSPFAQSFAGSQGAPGGLAPTTPEGRGPAPLYQARRPEDGGVSVSPSRRATAPSSGASLASFFARGAGGIVLPGEADLEEHELQGILELDKRVPGSVFLQQSAYCLSFGGGKWVASWGVGGSDRLLSRSFSVSRFGFAQARAMAEHWRRTKLLKLWRTEQERKETASREALMMVAAGGSRLGKDRGAASLAAGRTGAGPAKKGEAGLHLGALPSHRHTPYSHSLSVGKRSGAGNAGAGGAVGTTSSALHHFLKLSQNRLAGGSPDTWGPAKGAGHCVKALDLSPGRRALASLEGDAAGPEGGELEGSGPEGSGASGLSPYASGLSGFPDEGEEGAEEGLGALEGETLWRLPHSRAAAGLHAKREKNEDRLYALDEEELEPGVSGASSIDLSYDSQTQRWNVEMLNLRGEKVVKSFSAVALGGVEAARRSAIAAQRDMEADLVREYLEPDKGTVHLGVSFDRKHAAWRLQPAVVVEAVLKKLRAEPEESQWEKGPSADPAADAGQPEAKEDADPQSTSATGEKKPRLTGQLATPEKIATVAARPVEIFAVSALGWEGARGAALKASRDLQLELGVSEASLPPVEDVVLHPDLSHLLGAYLRKSTRGRLAAVPGSLDLGESLRNSASSQPMGLVDAAPTLGARSRRGWPPAAPGTRRKEASAQDASEGSREAEQAAAAAMQAAAAAGVRCLQVSDFLADVEISPMDVQAAAQRRAALAANAAAAAEAVAAEVAAAQGADDEGPERKEEARRLGDLAAVGLTTAKGIHYSKRERAWVCRWTDAVTGKVAVKAFQEKKFGFEEARRLAEIYRRAAEATGRVKTREGPATLAGLPLVRFVQTRGADKTRGGVWRVEWLLSEPEAGDSGNSVPEPGRRPRGVTLQVVKPFLCHQFGIETGRLLALHLKKKLDDVYGPLAEKLRRRRAASKPGAGAENAEGASEREGDTKIHEGEPAEGEGTSSGLSSGEASQAKPPAPGSFFDPSELDFEDICFQFQEVQKLLHETAELEARVHHALLTNAPLPFIIEPPPSPPSIFTSESGLLAGALGARDGDAPLVSLEVLALAAASGRGGRGSRGGRLSTGSAGSVGAEDGRRRRKRDPNTEAGASEGMKHESDEETAKRKRRLATGRRGGRESAAARLAAVAADLISTTAAAQASLAADKLQGQRDGPPHGARGPGRGASGAQRDREESADRDESSSDSSSDSSDSDSSSESSSSSDSLSSEDNASGPATDDRGGGGQQQEEKPQLSALAASPSVAASSPTSASPREGLAKGRRGGSRRRPRQGPGDGGRGGRAGAGRGEPKPAPEMGPARGGRLGPRGGSEFAPPGGSGASLAFRPPAERGQAASAELLMSPRKDSGATPVPRALSPAGQPQAPEPGAPPAQGLLQGGVVGLPPGAHAPLLNPAAASALNLVLQRRAQGTPLSPSSQQAMTALVASALAAAASRGGAPAGGPAAQGPPAGLSGASSSVGLSSSPLLARLAQNPQQQVCLAAAAAAFQRQQELQRQMQQRALLASASRLPTPAGGGLGREGEGEAAASGPAPARGLLATSSPSLSPALSAASPETLSALRAKQALAHFQQQLRQGLHLQQGLEAQGVRASQGPPGGADGAGGGPEPDGEAAPPAGPRARLPPLSLSGGGALGGRGSPSPNVQAGERAPFLLPGSLDNRPHLQQRLQQEQLLAAAAVASSAARNAGGVGLAGPGPLRGADGSVFFAGAGHPTPHCLPGGPSGQAAAQLQSLRFQQQVAAAQQQQQKLQQQQGQ</sequence>
<name>S7V332_TOXGG</name>
<feature type="region of interest" description="Disordered" evidence="6">
    <location>
        <begin position="734"/>
        <end position="797"/>
    </location>
</feature>
<feature type="region of interest" description="Disordered" evidence="6">
    <location>
        <begin position="586"/>
        <end position="656"/>
    </location>
</feature>
<feature type="compositionally biased region" description="Gly residues" evidence="6">
    <location>
        <begin position="2344"/>
        <end position="2356"/>
    </location>
</feature>
<feature type="compositionally biased region" description="Basic and acidic residues" evidence="6">
    <location>
        <begin position="1397"/>
        <end position="1414"/>
    </location>
</feature>
<feature type="region of interest" description="Disordered" evidence="6">
    <location>
        <begin position="2258"/>
        <end position="2300"/>
    </location>
</feature>
<feature type="compositionally biased region" description="Basic residues" evidence="6">
    <location>
        <begin position="2012"/>
        <end position="2023"/>
    </location>
</feature>
<evidence type="ECO:0000313" key="9">
    <source>
        <dbReference type="Proteomes" id="UP000005641"/>
    </source>
</evidence>
<reference evidence="8 9" key="1">
    <citation type="submission" date="2006-05" db="EMBL/GenBank/DDBJ databases">
        <authorList>
            <person name="Paulsen I."/>
        </authorList>
    </citation>
    <scope>NUCLEOTIDE SEQUENCE [LARGE SCALE GENOMIC DNA]</scope>
    <source>
        <strain evidence="8 9">GT1</strain>
    </source>
</reference>
<feature type="compositionally biased region" description="Gly residues" evidence="6">
    <location>
        <begin position="2051"/>
        <end position="2060"/>
    </location>
</feature>
<feature type="region of interest" description="Disordered" evidence="6">
    <location>
        <begin position="2335"/>
        <end position="2412"/>
    </location>
</feature>
<evidence type="ECO:0000256" key="3">
    <source>
        <dbReference type="ARBA" id="ARBA00023125"/>
    </source>
</evidence>
<feature type="compositionally biased region" description="Basic and acidic residues" evidence="6">
    <location>
        <begin position="1971"/>
        <end position="1985"/>
    </location>
</feature>
<dbReference type="OrthoDB" id="348886at2759"/>
<dbReference type="EMBL" id="AAQM03000023">
    <property type="protein sequence ID" value="EPR64405.1"/>
    <property type="molecule type" value="Genomic_DNA"/>
</dbReference>
<feature type="compositionally biased region" description="Low complexity" evidence="6">
    <location>
        <begin position="2360"/>
        <end position="2376"/>
    </location>
</feature>
<evidence type="ECO:0000256" key="5">
    <source>
        <dbReference type="ARBA" id="ARBA00023242"/>
    </source>
</evidence>
<organism evidence="8 9">
    <name type="scientific">Toxoplasma gondii (strain ATCC 50853 / GT1)</name>
    <dbReference type="NCBI Taxonomy" id="507601"/>
    <lineage>
        <taxon>Eukaryota</taxon>
        <taxon>Sar</taxon>
        <taxon>Alveolata</taxon>
        <taxon>Apicomplexa</taxon>
        <taxon>Conoidasida</taxon>
        <taxon>Coccidia</taxon>
        <taxon>Eucoccidiorida</taxon>
        <taxon>Eimeriorina</taxon>
        <taxon>Sarcocystidae</taxon>
        <taxon>Toxoplasma</taxon>
    </lineage>
</organism>
<evidence type="ECO:0000256" key="1">
    <source>
        <dbReference type="ARBA" id="ARBA00004123"/>
    </source>
</evidence>
<comment type="caution">
    <text evidence="8">The sequence shown here is derived from an EMBL/GenBank/DDBJ whole genome shotgun (WGS) entry which is preliminary data.</text>
</comment>
<evidence type="ECO:0000259" key="7">
    <source>
        <dbReference type="Pfam" id="PF00847"/>
    </source>
</evidence>
<feature type="region of interest" description="Disordered" evidence="6">
    <location>
        <begin position="233"/>
        <end position="333"/>
    </location>
</feature>
<feature type="compositionally biased region" description="Low complexity" evidence="6">
    <location>
        <begin position="52"/>
        <end position="96"/>
    </location>
</feature>
<evidence type="ECO:0000256" key="4">
    <source>
        <dbReference type="ARBA" id="ARBA00023163"/>
    </source>
</evidence>
<feature type="compositionally biased region" description="Basic and acidic residues" evidence="6">
    <location>
        <begin position="1924"/>
        <end position="1936"/>
    </location>
</feature>
<feature type="compositionally biased region" description="Low complexity" evidence="6">
    <location>
        <begin position="294"/>
        <end position="303"/>
    </location>
</feature>
<keyword evidence="2" id="KW-0805">Transcription regulation</keyword>
<dbReference type="GO" id="GO:0003677">
    <property type="term" value="F:DNA binding"/>
    <property type="evidence" value="ECO:0007669"/>
    <property type="project" value="UniProtKB-KW"/>
</dbReference>
<gene>
    <name evidence="8" type="ORF">TGGT1_233120</name>
</gene>
<feature type="region of interest" description="Disordered" evidence="6">
    <location>
        <begin position="1895"/>
        <end position="2142"/>
    </location>
</feature>
<feature type="compositionally biased region" description="Gly residues" evidence="6">
    <location>
        <begin position="1042"/>
        <end position="1057"/>
    </location>
</feature>
<feature type="region of interest" description="Disordered" evidence="6">
    <location>
        <begin position="1660"/>
        <end position="1718"/>
    </location>
</feature>
<feature type="region of interest" description="Disordered" evidence="6">
    <location>
        <begin position="1379"/>
        <end position="1414"/>
    </location>
</feature>
<feature type="compositionally biased region" description="Gly residues" evidence="6">
    <location>
        <begin position="2026"/>
        <end position="2039"/>
    </location>
</feature>
<feature type="compositionally biased region" description="Gly residues" evidence="6">
    <location>
        <begin position="2377"/>
        <end position="2386"/>
    </location>
</feature>
<proteinExistence type="predicted"/>
<dbReference type="Pfam" id="PF00847">
    <property type="entry name" value="AP2"/>
    <property type="match status" value="1"/>
</dbReference>
<accession>S7V332</accession>
<dbReference type="GO" id="GO:0003700">
    <property type="term" value="F:DNA-binding transcription factor activity"/>
    <property type="evidence" value="ECO:0007669"/>
    <property type="project" value="InterPro"/>
</dbReference>